<organism evidence="1 2">
    <name type="scientific">Araneus ventricosus</name>
    <name type="common">Orbweaver spider</name>
    <name type="synonym">Epeira ventricosa</name>
    <dbReference type="NCBI Taxonomy" id="182803"/>
    <lineage>
        <taxon>Eukaryota</taxon>
        <taxon>Metazoa</taxon>
        <taxon>Ecdysozoa</taxon>
        <taxon>Arthropoda</taxon>
        <taxon>Chelicerata</taxon>
        <taxon>Arachnida</taxon>
        <taxon>Araneae</taxon>
        <taxon>Araneomorphae</taxon>
        <taxon>Entelegynae</taxon>
        <taxon>Araneoidea</taxon>
        <taxon>Araneidae</taxon>
        <taxon>Araneus</taxon>
    </lineage>
</organism>
<gene>
    <name evidence="1" type="ORF">AVEN_271325_1</name>
</gene>
<proteinExistence type="predicted"/>
<accession>A0A4Y2DD94</accession>
<dbReference type="EMBL" id="BGPR01088992">
    <property type="protein sequence ID" value="GBM13525.1"/>
    <property type="molecule type" value="Genomic_DNA"/>
</dbReference>
<sequence>MGLAVVRFCMNHNWLVSNSVLFYCFSSLCLRSASVRIKKNEKEPFVQKTYPTVKLSISFQIPLSYNSNLMSVPELAKNEHSRCNNTTPSGESCSILINP</sequence>
<keyword evidence="2" id="KW-1185">Reference proteome</keyword>
<evidence type="ECO:0000313" key="2">
    <source>
        <dbReference type="Proteomes" id="UP000499080"/>
    </source>
</evidence>
<name>A0A4Y2DD94_ARAVE</name>
<dbReference type="Proteomes" id="UP000499080">
    <property type="component" value="Unassembled WGS sequence"/>
</dbReference>
<comment type="caution">
    <text evidence="1">The sequence shown here is derived from an EMBL/GenBank/DDBJ whole genome shotgun (WGS) entry which is preliminary data.</text>
</comment>
<reference evidence="1 2" key="1">
    <citation type="journal article" date="2019" name="Sci. Rep.">
        <title>Orb-weaving spider Araneus ventricosus genome elucidates the spidroin gene catalogue.</title>
        <authorList>
            <person name="Kono N."/>
            <person name="Nakamura H."/>
            <person name="Ohtoshi R."/>
            <person name="Moran D.A.P."/>
            <person name="Shinohara A."/>
            <person name="Yoshida Y."/>
            <person name="Fujiwara M."/>
            <person name="Mori M."/>
            <person name="Tomita M."/>
            <person name="Arakawa K."/>
        </authorList>
    </citation>
    <scope>NUCLEOTIDE SEQUENCE [LARGE SCALE GENOMIC DNA]</scope>
</reference>
<evidence type="ECO:0000313" key="1">
    <source>
        <dbReference type="EMBL" id="GBM13525.1"/>
    </source>
</evidence>
<dbReference type="AlphaFoldDB" id="A0A4Y2DD94"/>
<protein>
    <submittedName>
        <fullName evidence="1">Uncharacterized protein</fullName>
    </submittedName>
</protein>